<keyword evidence="7" id="KW-0472">Membrane</keyword>
<dbReference type="EC" id="2.7.13.3" evidence="2"/>
<feature type="transmembrane region" description="Helical" evidence="7">
    <location>
        <begin position="103"/>
        <end position="121"/>
    </location>
</feature>
<keyword evidence="6" id="KW-0175">Coiled coil</keyword>
<dbReference type="InterPro" id="IPR036890">
    <property type="entry name" value="HATPase_C_sf"/>
</dbReference>
<evidence type="ECO:0000313" key="10">
    <source>
        <dbReference type="Proteomes" id="UP000253908"/>
    </source>
</evidence>
<dbReference type="InterPro" id="IPR050482">
    <property type="entry name" value="Sensor_HK_TwoCompSys"/>
</dbReference>
<dbReference type="RefSeq" id="WP_114918277.1">
    <property type="nucleotide sequence ID" value="NZ_CP024848.1"/>
</dbReference>
<dbReference type="InterPro" id="IPR011712">
    <property type="entry name" value="Sig_transdc_His_kin_sub3_dim/P"/>
</dbReference>
<feature type="transmembrane region" description="Helical" evidence="7">
    <location>
        <begin position="64"/>
        <end position="91"/>
    </location>
</feature>
<comment type="catalytic activity">
    <reaction evidence="1">
        <text>ATP + protein L-histidine = ADP + protein N-phospho-L-histidine.</text>
        <dbReference type="EC" id="2.7.13.3"/>
    </reaction>
</comment>
<keyword evidence="4 9" id="KW-0418">Kinase</keyword>
<protein>
    <recommendedName>
        <fullName evidence="2">histidine kinase</fullName>
        <ecNumber evidence="2">2.7.13.3</ecNumber>
    </recommendedName>
</protein>
<dbReference type="PANTHER" id="PTHR24421:SF63">
    <property type="entry name" value="SENSOR HISTIDINE KINASE DESK"/>
    <property type="match status" value="1"/>
</dbReference>
<dbReference type="KEGG" id="ocn:CUC15_19590"/>
<dbReference type="SUPFAM" id="SSF55874">
    <property type="entry name" value="ATPase domain of HSP90 chaperone/DNA topoisomerase II/histidine kinase"/>
    <property type="match status" value="1"/>
</dbReference>
<reference evidence="10" key="1">
    <citation type="submission" date="2017-11" db="EMBL/GenBank/DDBJ databases">
        <authorList>
            <person name="Zhu W."/>
        </authorList>
    </citation>
    <scope>NUCLEOTIDE SEQUENCE [LARGE SCALE GENOMIC DNA]</scope>
    <source>
        <strain evidence="10">160</strain>
    </source>
</reference>
<proteinExistence type="predicted"/>
<dbReference type="GO" id="GO:0016020">
    <property type="term" value="C:membrane"/>
    <property type="evidence" value="ECO:0007669"/>
    <property type="project" value="InterPro"/>
</dbReference>
<dbReference type="CDD" id="cd16917">
    <property type="entry name" value="HATPase_UhpB-NarQ-NarX-like"/>
    <property type="match status" value="1"/>
</dbReference>
<keyword evidence="5" id="KW-0902">Two-component regulatory system</keyword>
<dbReference type="PANTHER" id="PTHR24421">
    <property type="entry name" value="NITRATE/NITRITE SENSOR PROTEIN NARX-RELATED"/>
    <property type="match status" value="1"/>
</dbReference>
<keyword evidence="10" id="KW-1185">Reference proteome</keyword>
<keyword evidence="7" id="KW-1133">Transmembrane helix</keyword>
<dbReference type="Proteomes" id="UP000253908">
    <property type="component" value="Chromosome"/>
</dbReference>
<evidence type="ECO:0000259" key="8">
    <source>
        <dbReference type="Pfam" id="PF07730"/>
    </source>
</evidence>
<evidence type="ECO:0000256" key="6">
    <source>
        <dbReference type="SAM" id="Coils"/>
    </source>
</evidence>
<feature type="domain" description="Signal transduction histidine kinase subgroup 3 dimerisation and phosphoacceptor" evidence="8">
    <location>
        <begin position="177"/>
        <end position="240"/>
    </location>
</feature>
<dbReference type="Gene3D" id="1.20.5.1930">
    <property type="match status" value="1"/>
</dbReference>
<evidence type="ECO:0000256" key="3">
    <source>
        <dbReference type="ARBA" id="ARBA00022679"/>
    </source>
</evidence>
<sequence>MINKLYPRDQIRNYLLIDVISIVFFCYIVLRSGTIFGFWGNLFLLLVFLVSFYIGLWYKDWRLLAAVLLGLSIITLFGVLVSPSILLFGFIFADLIGRSKSKVHIMIGIMAIAAMFLIVYWKGTGNLFKQDYWILLPILILQLTFPILIYIKEKAKGLQGELDAANIQIEKYIQQEERQRIARDLHDTLGQTLTMIKLKSELTSRLINNDSTRAKQELEDILMMTRRALNQVREAVSEMKFISLESEIENSQKLMEAIGIELEIAKKELPLLPSVAQTMIALSIREAMTNIIKHSKASQCTLKFEIIDNMFNIQIIDNGIGLKRKEIGNGIQSMKERMSAVQGTAMIKGLSSGGTNVTLSLPIFQMERGNLAL</sequence>
<evidence type="ECO:0000313" key="9">
    <source>
        <dbReference type="EMBL" id="AXI10993.1"/>
    </source>
</evidence>
<evidence type="ECO:0000256" key="4">
    <source>
        <dbReference type="ARBA" id="ARBA00022777"/>
    </source>
</evidence>
<dbReference type="OrthoDB" id="9797605at2"/>
<accession>A0A345PLW3</accession>
<feature type="transmembrane region" description="Helical" evidence="7">
    <location>
        <begin position="12"/>
        <end position="30"/>
    </location>
</feature>
<feature type="transmembrane region" description="Helical" evidence="7">
    <location>
        <begin position="37"/>
        <end position="58"/>
    </location>
</feature>
<dbReference type="Pfam" id="PF07730">
    <property type="entry name" value="HisKA_3"/>
    <property type="match status" value="1"/>
</dbReference>
<dbReference type="EMBL" id="CP024848">
    <property type="protein sequence ID" value="AXI10993.1"/>
    <property type="molecule type" value="Genomic_DNA"/>
</dbReference>
<feature type="coiled-coil region" evidence="6">
    <location>
        <begin position="215"/>
        <end position="268"/>
    </location>
</feature>
<keyword evidence="3" id="KW-0808">Transferase</keyword>
<feature type="transmembrane region" description="Helical" evidence="7">
    <location>
        <begin position="133"/>
        <end position="151"/>
    </location>
</feature>
<organism evidence="9 10">
    <name type="scientific">Oceanobacillus zhaokaii</name>
    <dbReference type="NCBI Taxonomy" id="2052660"/>
    <lineage>
        <taxon>Bacteria</taxon>
        <taxon>Bacillati</taxon>
        <taxon>Bacillota</taxon>
        <taxon>Bacilli</taxon>
        <taxon>Bacillales</taxon>
        <taxon>Bacillaceae</taxon>
        <taxon>Oceanobacillus</taxon>
    </lineage>
</organism>
<evidence type="ECO:0000256" key="5">
    <source>
        <dbReference type="ARBA" id="ARBA00023012"/>
    </source>
</evidence>
<dbReference type="GO" id="GO:0000155">
    <property type="term" value="F:phosphorelay sensor kinase activity"/>
    <property type="evidence" value="ECO:0007669"/>
    <property type="project" value="InterPro"/>
</dbReference>
<dbReference type="GO" id="GO:0046983">
    <property type="term" value="F:protein dimerization activity"/>
    <property type="evidence" value="ECO:0007669"/>
    <property type="project" value="InterPro"/>
</dbReference>
<evidence type="ECO:0000256" key="2">
    <source>
        <dbReference type="ARBA" id="ARBA00012438"/>
    </source>
</evidence>
<evidence type="ECO:0000256" key="7">
    <source>
        <dbReference type="SAM" id="Phobius"/>
    </source>
</evidence>
<evidence type="ECO:0000256" key="1">
    <source>
        <dbReference type="ARBA" id="ARBA00000085"/>
    </source>
</evidence>
<name>A0A345PLW3_9BACI</name>
<gene>
    <name evidence="9" type="ORF">CUC15_19590</name>
</gene>
<dbReference type="Gene3D" id="3.30.565.10">
    <property type="entry name" value="Histidine kinase-like ATPase, C-terminal domain"/>
    <property type="match status" value="1"/>
</dbReference>
<keyword evidence="7" id="KW-0812">Transmembrane</keyword>
<dbReference type="AlphaFoldDB" id="A0A345PLW3"/>